<dbReference type="InterPro" id="IPR037185">
    <property type="entry name" value="EmrE-like"/>
</dbReference>
<feature type="transmembrane region" description="Helical" evidence="6">
    <location>
        <begin position="47"/>
        <end position="68"/>
    </location>
</feature>
<evidence type="ECO:0000313" key="9">
    <source>
        <dbReference type="Proteomes" id="UP000485058"/>
    </source>
</evidence>
<sequence>MGFGSVTSIYAAVAFLPLGDSTALSFLAPLVVALTSPLLLHETPSRVALLSVPACLAGVLMVAQPSFIFHGTPLPLVGVLIGLTQPIFSAGAKMCVRALRSSEVDTVIIFYMAAISSLCSLFLCLVIPSQHFRAPTSALHWAILVVGVGASGLGNQTCMTVGMRYAPGAFAAISTSYLAMVWAVLLGALFFNERPSVLELCGSGLIIVVTLVRAPA</sequence>
<dbReference type="AlphaFoldDB" id="A0A699ZV08"/>
<dbReference type="InterPro" id="IPR000620">
    <property type="entry name" value="EamA_dom"/>
</dbReference>
<proteinExistence type="inferred from homology"/>
<keyword evidence="4 6" id="KW-1133">Transmembrane helix</keyword>
<organism evidence="8 9">
    <name type="scientific">Haematococcus lacustris</name>
    <name type="common">Green alga</name>
    <name type="synonym">Haematococcus pluvialis</name>
    <dbReference type="NCBI Taxonomy" id="44745"/>
    <lineage>
        <taxon>Eukaryota</taxon>
        <taxon>Viridiplantae</taxon>
        <taxon>Chlorophyta</taxon>
        <taxon>core chlorophytes</taxon>
        <taxon>Chlorophyceae</taxon>
        <taxon>CS clade</taxon>
        <taxon>Chlamydomonadales</taxon>
        <taxon>Haematococcaceae</taxon>
        <taxon>Haematococcus</taxon>
    </lineage>
</organism>
<feature type="transmembrane region" description="Helical" evidence="6">
    <location>
        <begin position="165"/>
        <end position="191"/>
    </location>
</feature>
<keyword evidence="3 6" id="KW-0812">Transmembrane</keyword>
<feature type="domain" description="EamA" evidence="7">
    <location>
        <begin position="77"/>
        <end position="211"/>
    </location>
</feature>
<name>A0A699ZV08_HAELA</name>
<evidence type="ECO:0000256" key="2">
    <source>
        <dbReference type="ARBA" id="ARBA00007635"/>
    </source>
</evidence>
<protein>
    <submittedName>
        <fullName evidence="8">Solute carrier family 35 member G1</fullName>
    </submittedName>
</protein>
<accession>A0A699ZV08</accession>
<keyword evidence="5 6" id="KW-0472">Membrane</keyword>
<feature type="transmembrane region" description="Helical" evidence="6">
    <location>
        <begin position="23"/>
        <end position="40"/>
    </location>
</feature>
<reference evidence="8 9" key="1">
    <citation type="submission" date="2020-02" db="EMBL/GenBank/DDBJ databases">
        <title>Draft genome sequence of Haematococcus lacustris strain NIES-144.</title>
        <authorList>
            <person name="Morimoto D."/>
            <person name="Nakagawa S."/>
            <person name="Yoshida T."/>
            <person name="Sawayama S."/>
        </authorList>
    </citation>
    <scope>NUCLEOTIDE SEQUENCE [LARGE SCALE GENOMIC DNA]</scope>
    <source>
        <strain evidence="8 9">NIES-144</strain>
    </source>
</reference>
<feature type="transmembrane region" description="Helical" evidence="6">
    <location>
        <begin position="134"/>
        <end position="153"/>
    </location>
</feature>
<comment type="subcellular location">
    <subcellularLocation>
        <location evidence="1">Membrane</location>
        <topology evidence="1">Multi-pass membrane protein</topology>
    </subcellularLocation>
</comment>
<evidence type="ECO:0000256" key="5">
    <source>
        <dbReference type="ARBA" id="ARBA00023136"/>
    </source>
</evidence>
<feature type="transmembrane region" description="Helical" evidence="6">
    <location>
        <begin position="108"/>
        <end position="128"/>
    </location>
</feature>
<dbReference type="SUPFAM" id="SSF103481">
    <property type="entry name" value="Multidrug resistance efflux transporter EmrE"/>
    <property type="match status" value="2"/>
</dbReference>
<dbReference type="PANTHER" id="PTHR22911:SF6">
    <property type="entry name" value="SOLUTE CARRIER FAMILY 35 MEMBER G1"/>
    <property type="match status" value="1"/>
</dbReference>
<evidence type="ECO:0000256" key="6">
    <source>
        <dbReference type="SAM" id="Phobius"/>
    </source>
</evidence>
<keyword evidence="9" id="KW-1185">Reference proteome</keyword>
<evidence type="ECO:0000259" key="7">
    <source>
        <dbReference type="Pfam" id="PF00892"/>
    </source>
</evidence>
<evidence type="ECO:0000256" key="1">
    <source>
        <dbReference type="ARBA" id="ARBA00004141"/>
    </source>
</evidence>
<dbReference type="EMBL" id="BLLF01001975">
    <property type="protein sequence ID" value="GFH22128.1"/>
    <property type="molecule type" value="Genomic_DNA"/>
</dbReference>
<evidence type="ECO:0000256" key="3">
    <source>
        <dbReference type="ARBA" id="ARBA00022692"/>
    </source>
</evidence>
<dbReference type="PANTHER" id="PTHR22911">
    <property type="entry name" value="ACYL-MALONYL CONDENSING ENZYME-RELATED"/>
    <property type="match status" value="1"/>
</dbReference>
<comment type="caution">
    <text evidence="8">The sequence shown here is derived from an EMBL/GenBank/DDBJ whole genome shotgun (WGS) entry which is preliminary data.</text>
</comment>
<feature type="transmembrane region" description="Helical" evidence="6">
    <location>
        <begin position="197"/>
        <end position="214"/>
    </location>
</feature>
<gene>
    <name evidence="8" type="ORF">HaLaN_19544</name>
</gene>
<evidence type="ECO:0000313" key="8">
    <source>
        <dbReference type="EMBL" id="GFH22128.1"/>
    </source>
</evidence>
<comment type="similarity">
    <text evidence="2">Belongs to the drug/metabolite transporter (DMT) superfamily. Plant drug/metabolite exporter (P-DME) (TC 2.A.7.4) family.</text>
</comment>
<dbReference type="Proteomes" id="UP000485058">
    <property type="component" value="Unassembled WGS sequence"/>
</dbReference>
<dbReference type="Pfam" id="PF00892">
    <property type="entry name" value="EamA"/>
    <property type="match status" value="1"/>
</dbReference>
<evidence type="ECO:0000256" key="4">
    <source>
        <dbReference type="ARBA" id="ARBA00022989"/>
    </source>
</evidence>
<dbReference type="GO" id="GO:0016020">
    <property type="term" value="C:membrane"/>
    <property type="evidence" value="ECO:0007669"/>
    <property type="project" value="UniProtKB-SubCell"/>
</dbReference>